<dbReference type="InParanoid" id="E3LAX4"/>
<dbReference type="GeneID" id="10534990"/>
<dbReference type="RefSeq" id="XP_003338118.1">
    <property type="nucleotide sequence ID" value="XM_003338070.1"/>
</dbReference>
<gene>
    <name evidence="1" type="ORF">PGTG_19668</name>
</gene>
<dbReference type="KEGG" id="pgr:PGTG_19668"/>
<evidence type="ECO:0000313" key="2">
    <source>
        <dbReference type="Proteomes" id="UP000008783"/>
    </source>
</evidence>
<dbReference type="AlphaFoldDB" id="E3LAX4"/>
<evidence type="ECO:0000313" key="1">
    <source>
        <dbReference type="EMBL" id="EFP93699.1"/>
    </source>
</evidence>
<dbReference type="HOGENOM" id="CLU_1769030_0_0_1"/>
<accession>E3LAX4</accession>
<dbReference type="EMBL" id="DS178404">
    <property type="protein sequence ID" value="EFP93699.1"/>
    <property type="molecule type" value="Genomic_DNA"/>
</dbReference>
<reference evidence="2" key="2">
    <citation type="journal article" date="2011" name="Proc. Natl. Acad. Sci. U.S.A.">
        <title>Obligate biotrophy features unraveled by the genomic analysis of rust fungi.</title>
        <authorList>
            <person name="Duplessis S."/>
            <person name="Cuomo C.A."/>
            <person name="Lin Y.-C."/>
            <person name="Aerts A."/>
            <person name="Tisserant E."/>
            <person name="Veneault-Fourrey C."/>
            <person name="Joly D.L."/>
            <person name="Hacquard S."/>
            <person name="Amselem J."/>
            <person name="Cantarel B.L."/>
            <person name="Chiu R."/>
            <person name="Coutinho P.M."/>
            <person name="Feau N."/>
            <person name="Field M."/>
            <person name="Frey P."/>
            <person name="Gelhaye E."/>
            <person name="Goldberg J."/>
            <person name="Grabherr M.G."/>
            <person name="Kodira C.D."/>
            <person name="Kohler A."/>
            <person name="Kuees U."/>
            <person name="Lindquist E.A."/>
            <person name="Lucas S.M."/>
            <person name="Mago R."/>
            <person name="Mauceli E."/>
            <person name="Morin E."/>
            <person name="Murat C."/>
            <person name="Pangilinan J.L."/>
            <person name="Park R."/>
            <person name="Pearson M."/>
            <person name="Quesneville H."/>
            <person name="Rouhier N."/>
            <person name="Sakthikumar S."/>
            <person name="Salamov A.A."/>
            <person name="Schmutz J."/>
            <person name="Selles B."/>
            <person name="Shapiro H."/>
            <person name="Tanguay P."/>
            <person name="Tuskan G.A."/>
            <person name="Henrissat B."/>
            <person name="Van de Peer Y."/>
            <person name="Rouze P."/>
            <person name="Ellis J.G."/>
            <person name="Dodds P.N."/>
            <person name="Schein J.E."/>
            <person name="Zhong S."/>
            <person name="Hamelin R.C."/>
            <person name="Grigoriev I.V."/>
            <person name="Szabo L.J."/>
            <person name="Martin F."/>
        </authorList>
    </citation>
    <scope>NUCLEOTIDE SEQUENCE [LARGE SCALE GENOMIC DNA]</scope>
    <source>
        <strain evidence="2">CRL 75-36-700-3 / race SCCL</strain>
    </source>
</reference>
<reference key="1">
    <citation type="submission" date="2007-01" db="EMBL/GenBank/DDBJ databases">
        <title>The Genome Sequence of Puccinia graminis f. sp. tritici Strain CRL 75-36-700-3.</title>
        <authorList>
            <consortium name="The Broad Institute Genome Sequencing Platform"/>
            <person name="Birren B."/>
            <person name="Lander E."/>
            <person name="Galagan J."/>
            <person name="Nusbaum C."/>
            <person name="Devon K."/>
            <person name="Cuomo C."/>
            <person name="Jaffe D."/>
            <person name="Butler J."/>
            <person name="Alvarez P."/>
            <person name="Gnerre S."/>
            <person name="Grabherr M."/>
            <person name="Mauceli E."/>
            <person name="Brockman W."/>
            <person name="Young S."/>
            <person name="LaButti K."/>
            <person name="Sykes S."/>
            <person name="DeCaprio D."/>
            <person name="Crawford M."/>
            <person name="Koehrsen M."/>
            <person name="Engels R."/>
            <person name="Montgomery P."/>
            <person name="Pearson M."/>
            <person name="Howarth C."/>
            <person name="Larson L."/>
            <person name="White J."/>
            <person name="Zeng Q."/>
            <person name="Kodira C."/>
            <person name="Yandava C."/>
            <person name="Alvarado L."/>
            <person name="O'Leary S."/>
            <person name="Szabo L."/>
            <person name="Dean R."/>
            <person name="Schein J."/>
        </authorList>
    </citation>
    <scope>NUCLEOTIDE SEQUENCE</scope>
    <source>
        <strain>CRL 75-36-700-3</strain>
    </source>
</reference>
<proteinExistence type="predicted"/>
<dbReference type="VEuPathDB" id="FungiDB:PGTG_19668"/>
<name>E3LAX4_PUCGT</name>
<protein>
    <submittedName>
        <fullName evidence="1">Uncharacterized protein</fullName>
    </submittedName>
</protein>
<keyword evidence="2" id="KW-1185">Reference proteome</keyword>
<organism evidence="1 2">
    <name type="scientific">Puccinia graminis f. sp. tritici (strain CRL 75-36-700-3 / race SCCL)</name>
    <name type="common">Black stem rust fungus</name>
    <dbReference type="NCBI Taxonomy" id="418459"/>
    <lineage>
        <taxon>Eukaryota</taxon>
        <taxon>Fungi</taxon>
        <taxon>Dikarya</taxon>
        <taxon>Basidiomycota</taxon>
        <taxon>Pucciniomycotina</taxon>
        <taxon>Pucciniomycetes</taxon>
        <taxon>Pucciniales</taxon>
        <taxon>Pucciniaceae</taxon>
        <taxon>Puccinia</taxon>
    </lineage>
</organism>
<dbReference type="Proteomes" id="UP000008783">
    <property type="component" value="Unassembled WGS sequence"/>
</dbReference>
<sequence>MDSLSVELKPVNLNSCFSSTSPGIHQQNIDEVLLISSQYLNWNSKNHVLFDQIQSTLQLDPTHHPQHLLHLSLAQAIPLSVILLELIDLIPGSFLIKSPEFQAELKSQHSLLPLIIQQSELLQVHLPSFQLVSSRGLGCFSRHCAQT</sequence>
<dbReference type="STRING" id="418459.E3LAX4"/>